<evidence type="ECO:0000256" key="3">
    <source>
        <dbReference type="ARBA" id="ARBA00022475"/>
    </source>
</evidence>
<dbReference type="Pfam" id="PF04239">
    <property type="entry name" value="DUF421"/>
    <property type="match status" value="1"/>
</dbReference>
<dbReference type="PANTHER" id="PTHR34582:SF7">
    <property type="entry name" value="UPF0702 TRANSMEMBRANE PROTEIN YDFS"/>
    <property type="match status" value="1"/>
</dbReference>
<dbReference type="InterPro" id="IPR007353">
    <property type="entry name" value="DUF421"/>
</dbReference>
<gene>
    <name evidence="9" type="ORF">BAA01_07135</name>
</gene>
<evidence type="ECO:0000256" key="5">
    <source>
        <dbReference type="ARBA" id="ARBA00022989"/>
    </source>
</evidence>
<keyword evidence="4 7" id="KW-0812">Transmembrane</keyword>
<feature type="transmembrane region" description="Helical" evidence="7">
    <location>
        <begin position="62"/>
        <end position="80"/>
    </location>
</feature>
<evidence type="ECO:0000256" key="7">
    <source>
        <dbReference type="SAM" id="Phobius"/>
    </source>
</evidence>
<sequence>MPEYAAVLIKTFLLFFAVILISRLVGRRWLAARTGWERVWMMIFAFFVAGLAVNLIPLREGLLALAMWTGLAVLVNYMMLKSKAVRDLLEGREIVAIQHGKVLEDNLWEARMNPEDFLRQLRSKQIFQVADVDFAVIESDGEVNVLLKSDQKPLTPADFGRVAAPEDAPQTVILDGNILDEGLRNLGLNRGWLLNELEKKGISAENVLIGQVDSHGDLYVDLFDDALQVPPPSTRQLLEAQLEQAEADLRSYSLEVKDPAVQAMFQECSDKMRQVRQELEPLLR</sequence>
<dbReference type="Pfam" id="PF07870">
    <property type="entry name" value="DUF1657"/>
    <property type="match status" value="1"/>
</dbReference>
<evidence type="ECO:0000256" key="2">
    <source>
        <dbReference type="ARBA" id="ARBA00006448"/>
    </source>
</evidence>
<dbReference type="PANTHER" id="PTHR34582">
    <property type="entry name" value="UPF0702 TRANSMEMBRANE PROTEIN YCAP"/>
    <property type="match status" value="1"/>
</dbReference>
<dbReference type="AlphaFoldDB" id="A0A1Y3Q007"/>
<evidence type="ECO:0000313" key="10">
    <source>
        <dbReference type="Proteomes" id="UP000196475"/>
    </source>
</evidence>
<feature type="transmembrane region" description="Helical" evidence="7">
    <location>
        <begin position="6"/>
        <end position="26"/>
    </location>
</feature>
<accession>A0A1Y3Q007</accession>
<evidence type="ECO:0000256" key="6">
    <source>
        <dbReference type="ARBA" id="ARBA00023136"/>
    </source>
</evidence>
<dbReference type="Proteomes" id="UP000196475">
    <property type="component" value="Unassembled WGS sequence"/>
</dbReference>
<name>A0A1Y3Q007_9BACI</name>
<comment type="similarity">
    <text evidence="2">Belongs to the UPF0702 family.</text>
</comment>
<dbReference type="InterPro" id="IPR012452">
    <property type="entry name" value="DUF1657"/>
</dbReference>
<comment type="caution">
    <text evidence="9">The sequence shown here is derived from an EMBL/GenBank/DDBJ whole genome shotgun (WGS) entry which is preliminary data.</text>
</comment>
<feature type="transmembrane region" description="Helical" evidence="7">
    <location>
        <begin position="38"/>
        <end position="56"/>
    </location>
</feature>
<comment type="subcellular location">
    <subcellularLocation>
        <location evidence="1">Cell membrane</location>
        <topology evidence="1">Multi-pass membrane protein</topology>
    </subcellularLocation>
</comment>
<keyword evidence="3" id="KW-1003">Cell membrane</keyword>
<keyword evidence="6 7" id="KW-0472">Membrane</keyword>
<protein>
    <recommendedName>
        <fullName evidence="8">YetF C-terminal domain-containing protein</fullName>
    </recommendedName>
</protein>
<evidence type="ECO:0000313" key="9">
    <source>
        <dbReference type="EMBL" id="OUM90748.1"/>
    </source>
</evidence>
<dbReference type="EMBL" id="LZRT01000010">
    <property type="protein sequence ID" value="OUM90748.1"/>
    <property type="molecule type" value="Genomic_DNA"/>
</dbReference>
<proteinExistence type="inferred from homology"/>
<keyword evidence="5 7" id="KW-1133">Transmembrane helix</keyword>
<evidence type="ECO:0000256" key="1">
    <source>
        <dbReference type="ARBA" id="ARBA00004651"/>
    </source>
</evidence>
<evidence type="ECO:0000259" key="8">
    <source>
        <dbReference type="Pfam" id="PF04239"/>
    </source>
</evidence>
<dbReference type="Gene3D" id="3.30.240.20">
    <property type="entry name" value="bsu07140 like domains"/>
    <property type="match status" value="2"/>
</dbReference>
<organism evidence="9 10">
    <name type="scientific">Bacillus thermozeamaize</name>
    <dbReference type="NCBI Taxonomy" id="230954"/>
    <lineage>
        <taxon>Bacteria</taxon>
        <taxon>Bacillati</taxon>
        <taxon>Bacillota</taxon>
        <taxon>Bacilli</taxon>
        <taxon>Bacillales</taxon>
        <taxon>Bacillaceae</taxon>
        <taxon>Bacillus</taxon>
    </lineage>
</organism>
<feature type="domain" description="YetF C-terminal" evidence="8">
    <location>
        <begin position="81"/>
        <end position="212"/>
    </location>
</feature>
<dbReference type="InterPro" id="IPR023090">
    <property type="entry name" value="UPF0702_alpha/beta_dom_sf"/>
</dbReference>
<evidence type="ECO:0000256" key="4">
    <source>
        <dbReference type="ARBA" id="ARBA00022692"/>
    </source>
</evidence>
<reference evidence="10" key="1">
    <citation type="submission" date="2016-06" db="EMBL/GenBank/DDBJ databases">
        <authorList>
            <person name="Nascimento L."/>
            <person name="Pereira R.V."/>
            <person name="Martins L.F."/>
            <person name="Quaggio R.B."/>
            <person name="Silva A.M."/>
            <person name="Setubal J.C."/>
        </authorList>
    </citation>
    <scope>NUCLEOTIDE SEQUENCE [LARGE SCALE GENOMIC DNA]</scope>
</reference>
<dbReference type="GO" id="GO:0005886">
    <property type="term" value="C:plasma membrane"/>
    <property type="evidence" value="ECO:0007669"/>
    <property type="project" value="UniProtKB-SubCell"/>
</dbReference>